<feature type="transmembrane region" description="Helical" evidence="1">
    <location>
        <begin position="12"/>
        <end position="30"/>
    </location>
</feature>
<dbReference type="KEGG" id="blr:BRLA_c011200"/>
<protein>
    <submittedName>
        <fullName evidence="2">Membrane protein</fullName>
    </submittedName>
</protein>
<organism evidence="2 3">
    <name type="scientific">Brevibacillus laterosporus LMG 15441</name>
    <dbReference type="NCBI Taxonomy" id="1042163"/>
    <lineage>
        <taxon>Bacteria</taxon>
        <taxon>Bacillati</taxon>
        <taxon>Bacillota</taxon>
        <taxon>Bacilli</taxon>
        <taxon>Bacillales</taxon>
        <taxon>Paenibacillaceae</taxon>
        <taxon>Brevibacillus</taxon>
    </lineage>
</organism>
<feature type="transmembrane region" description="Helical" evidence="1">
    <location>
        <begin position="60"/>
        <end position="78"/>
    </location>
</feature>
<feature type="transmembrane region" description="Helical" evidence="1">
    <location>
        <begin position="521"/>
        <end position="540"/>
    </location>
</feature>
<accession>A0A075R790</accession>
<proteinExistence type="predicted"/>
<feature type="transmembrane region" description="Helical" evidence="1">
    <location>
        <begin position="36"/>
        <end position="53"/>
    </location>
</feature>
<dbReference type="EMBL" id="CP007806">
    <property type="protein sequence ID" value="AIG25460.1"/>
    <property type="molecule type" value="Genomic_DNA"/>
</dbReference>
<dbReference type="AlphaFoldDB" id="A0A075R790"/>
<dbReference type="STRING" id="1042163.BRLA_c011200"/>
<evidence type="ECO:0000313" key="3">
    <source>
        <dbReference type="Proteomes" id="UP000005850"/>
    </source>
</evidence>
<feature type="transmembrane region" description="Helical" evidence="1">
    <location>
        <begin position="84"/>
        <end position="104"/>
    </location>
</feature>
<evidence type="ECO:0000313" key="2">
    <source>
        <dbReference type="EMBL" id="AIG25460.1"/>
    </source>
</evidence>
<reference evidence="2 3" key="1">
    <citation type="journal article" date="2011" name="J. Bacteriol.">
        <title>Genome sequence of Brevibacillus laterosporus LMG 15441, a pathogen of invertebrates.</title>
        <authorList>
            <person name="Djukic M."/>
            <person name="Poehlein A."/>
            <person name="Thurmer A."/>
            <person name="Daniel R."/>
        </authorList>
    </citation>
    <scope>NUCLEOTIDE SEQUENCE [LARGE SCALE GENOMIC DNA]</scope>
    <source>
        <strain evidence="2 3">LMG 15441</strain>
    </source>
</reference>
<keyword evidence="1" id="KW-1133">Transmembrane helix</keyword>
<dbReference type="SUPFAM" id="SSF69318">
    <property type="entry name" value="Integrin alpha N-terminal domain"/>
    <property type="match status" value="1"/>
</dbReference>
<gene>
    <name evidence="2" type="ORF">BRLA_c011200</name>
</gene>
<name>A0A075R790_BRELA</name>
<keyword evidence="1" id="KW-0472">Membrane</keyword>
<evidence type="ECO:0000256" key="1">
    <source>
        <dbReference type="SAM" id="Phobius"/>
    </source>
</evidence>
<keyword evidence="1" id="KW-0812">Transmembrane</keyword>
<dbReference type="eggNOG" id="ENOG502ZH7J">
    <property type="taxonomic scope" value="Bacteria"/>
</dbReference>
<dbReference type="RefSeq" id="WP_003335002.1">
    <property type="nucleotide sequence ID" value="NZ_CP007806.1"/>
</dbReference>
<dbReference type="Proteomes" id="UP000005850">
    <property type="component" value="Chromosome"/>
</dbReference>
<sequence>MRQLFRLQTLYWAVYAFALFIAYNLVVKVAFIDLSWIALVIFVPLLIGTYFLIHKKERRQVIIFTIGFLLLDKALTTLDDRIMVKYVIGAIGAIIAIALLVKFYGKVKWNAVFALVAVACLTNFTYARDNLAAINHFVLKAETDRLYKGEWVDYFPITLYDIDGDGTKEILTFGNADEVADVEEDKIPETPEEKKATAEKLLYLKDEPLSLYVLKWKDGKLVRLKQDQFTPQQWKNALAQMPTDYPGFPYYAQTEKQLVPTVQRQSYTEAMMQSGTAPFRALLLDLAQVDKKLTDQDGYTYKTNQFNKLTKFHDVEIKNGFLTGSYGQISFQYKTRGTKILDTMRLPDGQEGLLVLDEDLAVITVKPDATVEESYRLNRKSLKGGLAMSDIMVADIDHDNKDELLIGGVPSYILRPTADGKWEMLFASSEKDTSFRLTNYASIGKNEHAELIAQAKSWVSSFDRRYLSGFDYTQDGLKQNWKIYLPLIKMQVGDIDGDQENELVATMYDNHRILVFKRHQIPVFPIAVGITIALFAFGIVRRVRYASK</sequence>
<keyword evidence="3" id="KW-1185">Reference proteome</keyword>
<feature type="transmembrane region" description="Helical" evidence="1">
    <location>
        <begin position="111"/>
        <end position="127"/>
    </location>
</feature>
<dbReference type="InterPro" id="IPR028994">
    <property type="entry name" value="Integrin_alpha_N"/>
</dbReference>
<dbReference type="HOGENOM" id="CLU_482261_0_0_9"/>